<evidence type="ECO:0000256" key="16">
    <source>
        <dbReference type="PIRSR" id="PIRSR037299-1"/>
    </source>
</evidence>
<keyword evidence="12" id="KW-0326">Glycosidase</keyword>
<evidence type="ECO:0000256" key="11">
    <source>
        <dbReference type="ARBA" id="ARBA00023288"/>
    </source>
</evidence>
<keyword evidence="11" id="KW-0449">Lipoprotein</keyword>
<keyword evidence="6" id="KW-0808">Transferase</keyword>
<evidence type="ECO:0000256" key="1">
    <source>
        <dbReference type="ARBA" id="ARBA00000822"/>
    </source>
</evidence>
<keyword evidence="3" id="KW-1003">Cell membrane</keyword>
<dbReference type="GO" id="GO:0009277">
    <property type="term" value="C:fungal-type cell wall"/>
    <property type="evidence" value="ECO:0007669"/>
    <property type="project" value="TreeGrafter"/>
</dbReference>
<comment type="catalytic activity">
    <reaction evidence="1">
        <text>Random endo-hydrolysis of N-acetyl-beta-D-glucosaminide (1-&gt;4)-beta-linkages in chitin and chitodextrins.</text>
        <dbReference type="EC" id="3.2.1.14"/>
    </reaction>
</comment>
<dbReference type="Pfam" id="PF00722">
    <property type="entry name" value="Glyco_hydro_16"/>
    <property type="match status" value="1"/>
</dbReference>
<dbReference type="GO" id="GO:0031505">
    <property type="term" value="P:fungal-type cell wall organization"/>
    <property type="evidence" value="ECO:0007669"/>
    <property type="project" value="TreeGrafter"/>
</dbReference>
<dbReference type="InterPro" id="IPR013320">
    <property type="entry name" value="ConA-like_dom_sf"/>
</dbReference>
<evidence type="ECO:0000256" key="18">
    <source>
        <dbReference type="SAM" id="MobiDB-lite"/>
    </source>
</evidence>
<evidence type="ECO:0000256" key="4">
    <source>
        <dbReference type="ARBA" id="ARBA00022622"/>
    </source>
</evidence>
<dbReference type="EMBL" id="JAPQKO010000005">
    <property type="protein sequence ID" value="KAJ5162009.1"/>
    <property type="molecule type" value="Genomic_DNA"/>
</dbReference>
<dbReference type="PROSITE" id="PS51762">
    <property type="entry name" value="GH16_2"/>
    <property type="match status" value="1"/>
</dbReference>
<proteinExistence type="inferred from homology"/>
<dbReference type="GO" id="GO:0016757">
    <property type="term" value="F:glycosyltransferase activity"/>
    <property type="evidence" value="ECO:0007669"/>
    <property type="project" value="UniProtKB-KW"/>
</dbReference>
<feature type="active site" description="Nucleophile" evidence="16">
    <location>
        <position position="121"/>
    </location>
</feature>
<feature type="region of interest" description="Disordered" evidence="18">
    <location>
        <begin position="272"/>
        <end position="359"/>
    </location>
</feature>
<reference evidence="21" key="1">
    <citation type="submission" date="2022-11" db="EMBL/GenBank/DDBJ databases">
        <authorList>
            <person name="Petersen C."/>
        </authorList>
    </citation>
    <scope>NUCLEOTIDE SEQUENCE</scope>
    <source>
        <strain evidence="21">IBT 21917</strain>
    </source>
</reference>
<keyword evidence="8 15" id="KW-0378">Hydrolase</keyword>
<feature type="domain" description="GH16" evidence="20">
    <location>
        <begin position="18"/>
        <end position="238"/>
    </location>
</feature>
<comment type="caution">
    <text evidence="21">The sequence shown here is derived from an EMBL/GenBank/DDBJ whole genome shotgun (WGS) entry which is preliminary data.</text>
</comment>
<dbReference type="PANTHER" id="PTHR10963">
    <property type="entry name" value="GLYCOSYL HYDROLASE-RELATED"/>
    <property type="match status" value="1"/>
</dbReference>
<feature type="signal peptide" evidence="19">
    <location>
        <begin position="1"/>
        <end position="21"/>
    </location>
</feature>
<keyword evidence="7 19" id="KW-0732">Signal</keyword>
<evidence type="ECO:0000256" key="8">
    <source>
        <dbReference type="ARBA" id="ARBA00022801"/>
    </source>
</evidence>
<gene>
    <name evidence="21" type="ORF">N7492_007401</name>
</gene>
<sequence length="387" mass="40494">MPSFFKYAVAALAAAAPITLAQTSTECDPTKKSCPDDTGSTESTLEFDFTKEVDGDMWKTTAGKVNTGSDGGEFKVAKKGDAPTIQSKFFFHYGKVDVVMKAAPGTGIVSSIVLESDDLDEIDWETIGSKTDQIETNYFGKGDHTTYDRETWVHVDAVQEKFHKYSLNWQEDKTEWLIDDKVVRTLNYKDAKDGSRYPQTPMGVRLGIWAGGDSDQEGTVEWAGGKTDHSKGPFSMYVKSVKIQNKNPAKAYHWSDQTGSSKSIKKVDAADSSLSQSSSSSTSSSDADSSSTTLATTTGSSSSTTTTTSGSGSSSSGDASSSSSSSSSGSSSDSGSSGSGTSSEAGSATGSGASASPTASYGAAANMVATYFGPMSLLTLVAAFFQL</sequence>
<feature type="active site" description="Proton donor" evidence="16">
    <location>
        <position position="125"/>
    </location>
</feature>
<dbReference type="PANTHER" id="PTHR10963:SF27">
    <property type="entry name" value="GLYCOSIDASE-RELATED"/>
    <property type="match status" value="1"/>
</dbReference>
<dbReference type="InterPro" id="IPR017168">
    <property type="entry name" value="CHR-like"/>
</dbReference>
<comment type="subcellular location">
    <subcellularLocation>
        <location evidence="2">Cell membrane</location>
        <topology evidence="2">Lipid-anchor</topology>
        <topology evidence="2">GPI-anchor</topology>
    </subcellularLocation>
</comment>
<reference evidence="21" key="2">
    <citation type="journal article" date="2023" name="IMA Fungus">
        <title>Comparative genomic study of the Penicillium genus elucidates a diverse pangenome and 15 lateral gene transfer events.</title>
        <authorList>
            <person name="Petersen C."/>
            <person name="Sorensen T."/>
            <person name="Nielsen M.R."/>
            <person name="Sondergaard T.E."/>
            <person name="Sorensen J.L."/>
            <person name="Fitzpatrick D.A."/>
            <person name="Frisvad J.C."/>
            <person name="Nielsen K.L."/>
        </authorList>
    </citation>
    <scope>NUCLEOTIDE SEQUENCE</scope>
    <source>
        <strain evidence="21">IBT 21917</strain>
    </source>
</reference>
<dbReference type="InterPro" id="IPR000757">
    <property type="entry name" value="Beta-glucanase-like"/>
</dbReference>
<name>A0A9W9I183_9EURO</name>
<keyword evidence="9 15" id="KW-0472">Membrane</keyword>
<dbReference type="GO" id="GO:0005975">
    <property type="term" value="P:carbohydrate metabolic process"/>
    <property type="evidence" value="ECO:0007669"/>
    <property type="project" value="InterPro"/>
</dbReference>
<evidence type="ECO:0000256" key="15">
    <source>
        <dbReference type="PIRNR" id="PIRNR037299"/>
    </source>
</evidence>
<evidence type="ECO:0000256" key="17">
    <source>
        <dbReference type="PIRSR" id="PIRSR037299-2"/>
    </source>
</evidence>
<dbReference type="OrthoDB" id="4781at2759"/>
<keyword evidence="17" id="KW-1015">Disulfide bond</keyword>
<evidence type="ECO:0000313" key="21">
    <source>
        <dbReference type="EMBL" id="KAJ5162009.1"/>
    </source>
</evidence>
<evidence type="ECO:0000256" key="3">
    <source>
        <dbReference type="ARBA" id="ARBA00022475"/>
    </source>
</evidence>
<evidence type="ECO:0000256" key="7">
    <source>
        <dbReference type="ARBA" id="ARBA00022729"/>
    </source>
</evidence>
<keyword evidence="5" id="KW-0328">Glycosyltransferase</keyword>
<keyword evidence="4" id="KW-0336">GPI-anchor</keyword>
<accession>A0A9W9I183</accession>
<evidence type="ECO:0000256" key="6">
    <source>
        <dbReference type="ARBA" id="ARBA00022679"/>
    </source>
</evidence>
<dbReference type="Proteomes" id="UP001146351">
    <property type="component" value="Unassembled WGS sequence"/>
</dbReference>
<feature type="disulfide bond" evidence="17">
    <location>
        <begin position="27"/>
        <end position="34"/>
    </location>
</feature>
<evidence type="ECO:0000256" key="5">
    <source>
        <dbReference type="ARBA" id="ARBA00022676"/>
    </source>
</evidence>
<dbReference type="PIRSF" id="PIRSF037299">
    <property type="entry name" value="Glycosidase_CRH1_prd"/>
    <property type="match status" value="1"/>
</dbReference>
<evidence type="ECO:0000256" key="14">
    <source>
        <dbReference type="ARBA" id="ARBA00038074"/>
    </source>
</evidence>
<dbReference type="Gene3D" id="2.60.120.200">
    <property type="match status" value="1"/>
</dbReference>
<feature type="chain" id="PRO_5040944609" description="Crh-like protein" evidence="19">
    <location>
        <begin position="22"/>
        <end position="387"/>
    </location>
</feature>
<dbReference type="EC" id="3.2.-.-" evidence="15"/>
<evidence type="ECO:0000313" key="22">
    <source>
        <dbReference type="Proteomes" id="UP001146351"/>
    </source>
</evidence>
<dbReference type="InterPro" id="IPR050546">
    <property type="entry name" value="Glycosyl_Hydrlase_16"/>
</dbReference>
<evidence type="ECO:0000256" key="9">
    <source>
        <dbReference type="ARBA" id="ARBA00023136"/>
    </source>
</evidence>
<evidence type="ECO:0000256" key="13">
    <source>
        <dbReference type="ARBA" id="ARBA00023316"/>
    </source>
</evidence>
<dbReference type="GO" id="GO:0098552">
    <property type="term" value="C:side of membrane"/>
    <property type="evidence" value="ECO:0007669"/>
    <property type="project" value="UniProtKB-KW"/>
</dbReference>
<dbReference type="SUPFAM" id="SSF49899">
    <property type="entry name" value="Concanavalin A-like lectins/glucanases"/>
    <property type="match status" value="1"/>
</dbReference>
<dbReference type="GO" id="GO:0005886">
    <property type="term" value="C:plasma membrane"/>
    <property type="evidence" value="ECO:0007669"/>
    <property type="project" value="UniProtKB-SubCell"/>
</dbReference>
<keyword evidence="22" id="KW-1185">Reference proteome</keyword>
<dbReference type="CDD" id="cd02183">
    <property type="entry name" value="GH16_fungal_CRH1_transglycosylase"/>
    <property type="match status" value="1"/>
</dbReference>
<evidence type="ECO:0000256" key="2">
    <source>
        <dbReference type="ARBA" id="ARBA00004609"/>
    </source>
</evidence>
<evidence type="ECO:0000256" key="19">
    <source>
        <dbReference type="SAM" id="SignalP"/>
    </source>
</evidence>
<keyword evidence="10" id="KW-0325">Glycoprotein</keyword>
<dbReference type="GO" id="GO:0008843">
    <property type="term" value="F:endochitinase activity"/>
    <property type="evidence" value="ECO:0007669"/>
    <property type="project" value="UniProtKB-EC"/>
</dbReference>
<protein>
    <recommendedName>
        <fullName evidence="15">Crh-like protein</fullName>
        <ecNumber evidence="15">3.2.-.-</ecNumber>
    </recommendedName>
</protein>
<keyword evidence="13" id="KW-0961">Cell wall biogenesis/degradation</keyword>
<dbReference type="AlphaFoldDB" id="A0A9W9I183"/>
<feature type="region of interest" description="Disordered" evidence="18">
    <location>
        <begin position="248"/>
        <end position="267"/>
    </location>
</feature>
<evidence type="ECO:0000259" key="20">
    <source>
        <dbReference type="PROSITE" id="PS51762"/>
    </source>
</evidence>
<comment type="similarity">
    <text evidence="14">Belongs to the glycosyl hydrolase 16 family. CRH1 subfamily.</text>
</comment>
<evidence type="ECO:0000256" key="12">
    <source>
        <dbReference type="ARBA" id="ARBA00023295"/>
    </source>
</evidence>
<organism evidence="21 22">
    <name type="scientific">Penicillium capsulatum</name>
    <dbReference type="NCBI Taxonomy" id="69766"/>
    <lineage>
        <taxon>Eukaryota</taxon>
        <taxon>Fungi</taxon>
        <taxon>Dikarya</taxon>
        <taxon>Ascomycota</taxon>
        <taxon>Pezizomycotina</taxon>
        <taxon>Eurotiomycetes</taxon>
        <taxon>Eurotiomycetidae</taxon>
        <taxon>Eurotiales</taxon>
        <taxon>Aspergillaceae</taxon>
        <taxon>Penicillium</taxon>
    </lineage>
</organism>
<evidence type="ECO:0000256" key="10">
    <source>
        <dbReference type="ARBA" id="ARBA00023180"/>
    </source>
</evidence>